<dbReference type="NCBIfam" id="NF037959">
    <property type="entry name" value="MFS_SpdSyn"/>
    <property type="match status" value="1"/>
</dbReference>
<dbReference type="GO" id="GO:0006596">
    <property type="term" value="P:polyamine biosynthetic process"/>
    <property type="evidence" value="ECO:0007669"/>
    <property type="project" value="UniProtKB-KW"/>
</dbReference>
<dbReference type="AlphaFoldDB" id="A0A8E2JWP4"/>
<dbReference type="Pfam" id="PF01564">
    <property type="entry name" value="Spermine_synth"/>
    <property type="match status" value="1"/>
</dbReference>
<dbReference type="Gene3D" id="3.40.50.150">
    <property type="entry name" value="Vaccinia Virus protein VP39"/>
    <property type="match status" value="1"/>
</dbReference>
<evidence type="ECO:0000313" key="3">
    <source>
        <dbReference type="Proteomes" id="UP000250140"/>
    </source>
</evidence>
<accession>A0A8E2JWP4</accession>
<gene>
    <name evidence="2" type="ORF">AOQ84DRAFT_335038</name>
</gene>
<keyword evidence="1" id="KW-0620">Polyamine biosynthesis</keyword>
<dbReference type="InterPro" id="IPR029063">
    <property type="entry name" value="SAM-dependent_MTases_sf"/>
</dbReference>
<dbReference type="FunFam" id="3.40.50.150:FF:000288">
    <property type="entry name" value="Spermine/spermidine synthase, putative"/>
    <property type="match status" value="1"/>
</dbReference>
<dbReference type="PANTHER" id="PTHR43317">
    <property type="entry name" value="THERMOSPERMINE SYNTHASE ACAULIS5"/>
    <property type="match status" value="1"/>
</dbReference>
<dbReference type="SUPFAM" id="SSF53335">
    <property type="entry name" value="S-adenosyl-L-methionine-dependent methyltransferases"/>
    <property type="match status" value="1"/>
</dbReference>
<organism evidence="2 3">
    <name type="scientific">Glonium stellatum</name>
    <dbReference type="NCBI Taxonomy" id="574774"/>
    <lineage>
        <taxon>Eukaryota</taxon>
        <taxon>Fungi</taxon>
        <taxon>Dikarya</taxon>
        <taxon>Ascomycota</taxon>
        <taxon>Pezizomycotina</taxon>
        <taxon>Dothideomycetes</taxon>
        <taxon>Pleosporomycetidae</taxon>
        <taxon>Gloniales</taxon>
        <taxon>Gloniaceae</taxon>
        <taxon>Glonium</taxon>
    </lineage>
</organism>
<reference evidence="2 3" key="1">
    <citation type="journal article" date="2016" name="Nat. Commun.">
        <title>Ectomycorrhizal ecology is imprinted in the genome of the dominant symbiotic fungus Cenococcum geophilum.</title>
        <authorList>
            <consortium name="DOE Joint Genome Institute"/>
            <person name="Peter M."/>
            <person name="Kohler A."/>
            <person name="Ohm R.A."/>
            <person name="Kuo A."/>
            <person name="Krutzmann J."/>
            <person name="Morin E."/>
            <person name="Arend M."/>
            <person name="Barry K.W."/>
            <person name="Binder M."/>
            <person name="Choi C."/>
            <person name="Clum A."/>
            <person name="Copeland A."/>
            <person name="Grisel N."/>
            <person name="Haridas S."/>
            <person name="Kipfer T."/>
            <person name="LaButti K."/>
            <person name="Lindquist E."/>
            <person name="Lipzen A."/>
            <person name="Maire R."/>
            <person name="Meier B."/>
            <person name="Mihaltcheva S."/>
            <person name="Molinier V."/>
            <person name="Murat C."/>
            <person name="Poggeler S."/>
            <person name="Quandt C.A."/>
            <person name="Sperisen C."/>
            <person name="Tritt A."/>
            <person name="Tisserant E."/>
            <person name="Crous P.W."/>
            <person name="Henrissat B."/>
            <person name="Nehls U."/>
            <person name="Egli S."/>
            <person name="Spatafora J.W."/>
            <person name="Grigoriev I.V."/>
            <person name="Martin F.M."/>
        </authorList>
    </citation>
    <scope>NUCLEOTIDE SEQUENCE [LARGE SCALE GENOMIC DNA]</scope>
    <source>
        <strain evidence="2 3">CBS 207.34</strain>
    </source>
</reference>
<dbReference type="PANTHER" id="PTHR43317:SF1">
    <property type="entry name" value="THERMOSPERMINE SYNTHASE ACAULIS5"/>
    <property type="match status" value="1"/>
</dbReference>
<dbReference type="OrthoDB" id="2016285at2759"/>
<name>A0A8E2JWP4_9PEZI</name>
<keyword evidence="3" id="KW-1185">Reference proteome</keyword>
<dbReference type="Proteomes" id="UP000250140">
    <property type="component" value="Unassembled WGS sequence"/>
</dbReference>
<dbReference type="EMBL" id="KV748953">
    <property type="protein sequence ID" value="OCL11959.1"/>
    <property type="molecule type" value="Genomic_DNA"/>
</dbReference>
<protein>
    <submittedName>
        <fullName evidence="2">Spermine/spermidine synthase family protein</fullName>
    </submittedName>
</protein>
<proteinExistence type="predicted"/>
<evidence type="ECO:0000313" key="2">
    <source>
        <dbReference type="EMBL" id="OCL11959.1"/>
    </source>
</evidence>
<evidence type="ECO:0000256" key="1">
    <source>
        <dbReference type="ARBA" id="ARBA00023115"/>
    </source>
</evidence>
<sequence>MSSRPKPTPRKPKAAREAERNARAIPMATLLKNVGRAAALLVLAGISSPVSQLNLSPVYGSIPASLYHQRAILFTGVLACIGKDALKRYLPKNVREYIAVLAYWIPTIQCLLFTYSLQMGPEYGPVVTEVVTYLPLLFLSVYSAVQLLECLDLSRYGPVVADMATALGSYVTLSSTSKIATAALPQYIGTHSTFTRVGLQMSVASAFAALSPSRLIFLAVPAILHTMLANPHYDSDKAAALLNSTLQTQNFTLLERKESLTGYLSVLEGKEAHFRILRCDHSLLGGEWLVTPERAAQGQTLREPIFSVFAMLEAVRLVELEDQETKPESEKSALVIGLGIGTAPNSLIAHGINTTIVELDPVVHYFATKYFNLSPNHIAAIDDAVFYVDEKARSHPNSYDYIIHDVFTGGAEPVALFTIEFFEGLKSLLTDNGVVAINYAGDLTLPSTRLVLATIHAVFPACRLFRDNPPPASGSEPDFINMVVFCTRQRPVAGSISFRAPTEQDFRGSIARRNYLLPRPELEIRFDGRREAGGEVLRRGETGVLEGFQRGGAVSHWRIMRTVLPGRVWELW</sequence>